<comment type="caution">
    <text evidence="1">The sequence shown here is derived from an EMBL/GenBank/DDBJ whole genome shotgun (WGS) entry which is preliminary data.</text>
</comment>
<name>A0A081NCK4_9GAMM</name>
<evidence type="ECO:0000313" key="2">
    <source>
        <dbReference type="Proteomes" id="UP000028073"/>
    </source>
</evidence>
<accession>A0A081NCK4</accession>
<sequence>MTKNPKLARAVNDAGLGLLRQFIEYATLREDIGCSSFPTIPQPRYIGHFDDQGQRKKGCSVVI</sequence>
<gene>
    <name evidence="1" type="ORF">GZ78_23315</name>
</gene>
<organism evidence="1 2">
    <name type="scientific">Endozoicomonas numazuensis</name>
    <dbReference type="NCBI Taxonomy" id="1137799"/>
    <lineage>
        <taxon>Bacteria</taxon>
        <taxon>Pseudomonadati</taxon>
        <taxon>Pseudomonadota</taxon>
        <taxon>Gammaproteobacteria</taxon>
        <taxon>Oceanospirillales</taxon>
        <taxon>Endozoicomonadaceae</taxon>
        <taxon>Endozoicomonas</taxon>
    </lineage>
</organism>
<dbReference type="Proteomes" id="UP000028073">
    <property type="component" value="Unassembled WGS sequence"/>
</dbReference>
<dbReference type="AlphaFoldDB" id="A0A081NCK4"/>
<keyword evidence="2" id="KW-1185">Reference proteome</keyword>
<dbReference type="EMBL" id="JOKH01000006">
    <property type="protein sequence ID" value="KEQ16177.1"/>
    <property type="molecule type" value="Genomic_DNA"/>
</dbReference>
<protein>
    <submittedName>
        <fullName evidence="1">Uncharacterized protein</fullName>
    </submittedName>
</protein>
<reference evidence="1 2" key="1">
    <citation type="submission" date="2014-06" db="EMBL/GenBank/DDBJ databases">
        <title>Whole Genome Sequences of Three Symbiotic Endozoicomonas Bacteria.</title>
        <authorList>
            <person name="Neave M.J."/>
            <person name="Apprill A."/>
            <person name="Voolstra C.R."/>
        </authorList>
    </citation>
    <scope>NUCLEOTIDE SEQUENCE [LARGE SCALE GENOMIC DNA]</scope>
    <source>
        <strain evidence="1 2">DSM 25634</strain>
    </source>
</reference>
<proteinExistence type="predicted"/>
<evidence type="ECO:0000313" key="1">
    <source>
        <dbReference type="EMBL" id="KEQ16177.1"/>
    </source>
</evidence>